<name>A0A3T0KM72_9BACI</name>
<evidence type="ECO:0000256" key="6">
    <source>
        <dbReference type="ARBA" id="ARBA00023163"/>
    </source>
</evidence>
<dbReference type="CDD" id="cd18159">
    <property type="entry name" value="REC_OmpR_NsrR-like"/>
    <property type="match status" value="1"/>
</dbReference>
<dbReference type="OrthoDB" id="9790442at2"/>
<dbReference type="InterPro" id="IPR001789">
    <property type="entry name" value="Sig_transdc_resp-reg_receiver"/>
</dbReference>
<comment type="subcellular location">
    <subcellularLocation>
        <location evidence="1">Cytoplasm</location>
    </subcellularLocation>
</comment>
<evidence type="ECO:0000256" key="3">
    <source>
        <dbReference type="ARBA" id="ARBA00023012"/>
    </source>
</evidence>
<dbReference type="CDD" id="cd00383">
    <property type="entry name" value="trans_reg_C"/>
    <property type="match status" value="1"/>
</dbReference>
<dbReference type="PANTHER" id="PTHR48111">
    <property type="entry name" value="REGULATOR OF RPOS"/>
    <property type="match status" value="1"/>
</dbReference>
<dbReference type="EMBL" id="CP026095">
    <property type="protein sequence ID" value="AZV41335.1"/>
    <property type="molecule type" value="Genomic_DNA"/>
</dbReference>
<evidence type="ECO:0000313" key="7">
    <source>
        <dbReference type="EMBL" id="AZV41335.1"/>
    </source>
</evidence>
<dbReference type="PANTHER" id="PTHR48111:SF31">
    <property type="entry name" value="TRANSCRIPTIONAL REGULATORY PROTEIN YXDJ"/>
    <property type="match status" value="1"/>
</dbReference>
<dbReference type="InterPro" id="IPR001867">
    <property type="entry name" value="OmpR/PhoB-type_DNA-bd"/>
</dbReference>
<dbReference type="KEGG" id="pasa:BAOM_0703"/>
<evidence type="ECO:0000256" key="5">
    <source>
        <dbReference type="ARBA" id="ARBA00023125"/>
    </source>
</evidence>
<keyword evidence="3" id="KW-0902">Two-component regulatory system</keyword>
<reference evidence="7 8" key="1">
    <citation type="submission" date="2018-01" db="EMBL/GenBank/DDBJ databases">
        <title>Bacillus asahii Genome sequencing and assembly.</title>
        <authorList>
            <person name="Jiang H."/>
            <person name="Feng Y."/>
            <person name="Zhao F."/>
            <person name="Lin X."/>
        </authorList>
    </citation>
    <scope>NUCLEOTIDE SEQUENCE [LARGE SCALE GENOMIC DNA]</scope>
    <source>
        <strain evidence="7 8">OM18</strain>
    </source>
</reference>
<dbReference type="AlphaFoldDB" id="A0A3T0KM72"/>
<evidence type="ECO:0000313" key="8">
    <source>
        <dbReference type="Proteomes" id="UP000283095"/>
    </source>
</evidence>
<keyword evidence="5" id="KW-0238">DNA-binding</keyword>
<dbReference type="SMART" id="SM00448">
    <property type="entry name" value="REC"/>
    <property type="match status" value="1"/>
</dbReference>
<dbReference type="Pfam" id="PF00072">
    <property type="entry name" value="Response_reg"/>
    <property type="match status" value="1"/>
</dbReference>
<dbReference type="GO" id="GO:0032993">
    <property type="term" value="C:protein-DNA complex"/>
    <property type="evidence" value="ECO:0007669"/>
    <property type="project" value="TreeGrafter"/>
</dbReference>
<dbReference type="InterPro" id="IPR011006">
    <property type="entry name" value="CheY-like_superfamily"/>
</dbReference>
<evidence type="ECO:0000256" key="1">
    <source>
        <dbReference type="ARBA" id="ARBA00004496"/>
    </source>
</evidence>
<protein>
    <submittedName>
        <fullName evidence="7">PhoB family transcriptional regulator</fullName>
    </submittedName>
</protein>
<keyword evidence="6" id="KW-0804">Transcription</keyword>
<evidence type="ECO:0000256" key="4">
    <source>
        <dbReference type="ARBA" id="ARBA00023015"/>
    </source>
</evidence>
<dbReference type="GO" id="GO:0006355">
    <property type="term" value="P:regulation of DNA-templated transcription"/>
    <property type="evidence" value="ECO:0007669"/>
    <property type="project" value="InterPro"/>
</dbReference>
<dbReference type="SUPFAM" id="SSF46894">
    <property type="entry name" value="C-terminal effector domain of the bipartite response regulators"/>
    <property type="match status" value="1"/>
</dbReference>
<dbReference type="PROSITE" id="PS50110">
    <property type="entry name" value="RESPONSE_REGULATORY"/>
    <property type="match status" value="1"/>
</dbReference>
<dbReference type="Gene3D" id="6.10.250.690">
    <property type="match status" value="1"/>
</dbReference>
<sequence>MFKILIIEDDKQLIHLLEKHLNKFGFQTQSVDDFAKVRTQFEQYEPHLVLLDVNLPKFDGYYWCRQIRSISICPILFISARDSKMDQVMALENGADDYITKPFDYEIVIAKINSQLRRAYGSYANAHNGRTTTVEGLTLDVERLSLSLDGQEIELSHTEAKIVDELMKKAERVVSRDRLLEKIWDDQAFVDDNTLNVYITRVRKKLASLHIIDALQTIRGQGYRLMPNWRKNE</sequence>
<dbReference type="GO" id="GO:0000976">
    <property type="term" value="F:transcription cis-regulatory region binding"/>
    <property type="evidence" value="ECO:0007669"/>
    <property type="project" value="TreeGrafter"/>
</dbReference>
<gene>
    <name evidence="7" type="primary">yxdJ</name>
    <name evidence="7" type="ORF">BAOM_0703</name>
</gene>
<dbReference type="GO" id="GO:0000156">
    <property type="term" value="F:phosphorelay response regulator activity"/>
    <property type="evidence" value="ECO:0007669"/>
    <property type="project" value="TreeGrafter"/>
</dbReference>
<dbReference type="RefSeq" id="WP_127759045.1">
    <property type="nucleotide sequence ID" value="NZ_CP026095.1"/>
</dbReference>
<dbReference type="Pfam" id="PF00486">
    <property type="entry name" value="Trans_reg_C"/>
    <property type="match status" value="1"/>
</dbReference>
<evidence type="ECO:0000256" key="2">
    <source>
        <dbReference type="ARBA" id="ARBA00022553"/>
    </source>
</evidence>
<dbReference type="SMART" id="SM00862">
    <property type="entry name" value="Trans_reg_C"/>
    <property type="match status" value="1"/>
</dbReference>
<keyword evidence="4" id="KW-0805">Transcription regulation</keyword>
<dbReference type="PROSITE" id="PS51755">
    <property type="entry name" value="OMPR_PHOB"/>
    <property type="match status" value="1"/>
</dbReference>
<dbReference type="InterPro" id="IPR016032">
    <property type="entry name" value="Sig_transdc_resp-reg_C-effctor"/>
</dbReference>
<keyword evidence="2" id="KW-0597">Phosphoprotein</keyword>
<dbReference type="InterPro" id="IPR039420">
    <property type="entry name" value="WalR-like"/>
</dbReference>
<dbReference type="InterPro" id="IPR036388">
    <property type="entry name" value="WH-like_DNA-bd_sf"/>
</dbReference>
<dbReference type="SUPFAM" id="SSF52172">
    <property type="entry name" value="CheY-like"/>
    <property type="match status" value="1"/>
</dbReference>
<dbReference type="Proteomes" id="UP000283095">
    <property type="component" value="Chromosome"/>
</dbReference>
<dbReference type="Gene3D" id="3.40.50.2300">
    <property type="match status" value="1"/>
</dbReference>
<accession>A0A3T0KM72</accession>
<proteinExistence type="predicted"/>
<dbReference type="GO" id="GO:0005829">
    <property type="term" value="C:cytosol"/>
    <property type="evidence" value="ECO:0007669"/>
    <property type="project" value="TreeGrafter"/>
</dbReference>
<organism evidence="7 8">
    <name type="scientific">Peribacillus asahii</name>
    <dbReference type="NCBI Taxonomy" id="228899"/>
    <lineage>
        <taxon>Bacteria</taxon>
        <taxon>Bacillati</taxon>
        <taxon>Bacillota</taxon>
        <taxon>Bacilli</taxon>
        <taxon>Bacillales</taxon>
        <taxon>Bacillaceae</taxon>
        <taxon>Peribacillus</taxon>
    </lineage>
</organism>
<dbReference type="Gene3D" id="1.10.10.10">
    <property type="entry name" value="Winged helix-like DNA-binding domain superfamily/Winged helix DNA-binding domain"/>
    <property type="match status" value="1"/>
</dbReference>